<dbReference type="GO" id="GO:0003824">
    <property type="term" value="F:catalytic activity"/>
    <property type="evidence" value="ECO:0007669"/>
    <property type="project" value="InterPro"/>
</dbReference>
<dbReference type="Pfam" id="PF04055">
    <property type="entry name" value="Radical_SAM"/>
    <property type="match status" value="1"/>
</dbReference>
<dbReference type="Gene3D" id="3.80.30.20">
    <property type="entry name" value="tm_1862 like domain"/>
    <property type="match status" value="1"/>
</dbReference>
<dbReference type="Proteomes" id="UP000234857">
    <property type="component" value="Unassembled WGS sequence"/>
</dbReference>
<dbReference type="Pfam" id="PF19864">
    <property type="entry name" value="Radical_SAM_N2"/>
    <property type="match status" value="1"/>
</dbReference>
<dbReference type="InterPro" id="IPR007197">
    <property type="entry name" value="rSAM"/>
</dbReference>
<dbReference type="InterPro" id="IPR045784">
    <property type="entry name" value="Radical_SAM_N2"/>
</dbReference>
<name>A0A2N5ZMP7_MUIH1</name>
<protein>
    <submittedName>
        <fullName evidence="2">B12-binding domain-containing radical SAM protein</fullName>
    </submittedName>
</protein>
<dbReference type="SMART" id="SM00729">
    <property type="entry name" value="Elp3"/>
    <property type="match status" value="1"/>
</dbReference>
<comment type="caution">
    <text evidence="2">The sequence shown here is derived from an EMBL/GenBank/DDBJ whole genome shotgun (WGS) entry which is preliminary data.</text>
</comment>
<evidence type="ECO:0000313" key="3">
    <source>
        <dbReference type="Proteomes" id="UP000234857"/>
    </source>
</evidence>
<sequence>MKSTVKKLLQIEKPSRYAPFEINLPEKDFSEDGANILLSYPDSYEVGMSNLGLRILFDIANRIEDVFCDRIFAPFPDMESLYRGKNEDFVSVQAKRPLRDFDLIGFSFQYELLYTNFLNILDLADIPLRAGDRKEDDPIIIGGGPAMFNPCPVEPFLDLVFIGEAEESFKDINEIILKSKRESRDRDEIIKRLIEVPGVYSPALRKKDEKVKAVIVDDLNEISGIKNWVVSGQSIVHDRVVLELMRGCPNGCRFCQAGYIDRPLRVRSLENCKKTSEYLLDNTGYEEISLTSLSTGDYPHIRELCEHINEKYYKKRVSISLPSLRINSDTIELLDEVLKVRKSGLTFACEAGSQSTRDAINKKVFRDDLLDKIREVFKKGWKTVKLYFMTGLPFEDENELDEVISLIEDCAFLARKIGGRRARIIASFSTFIPKPFTPFQWSSMMDLPQIKERTKKLLGNIKNRTVSIKWHDAETSALEGYMARAGNEMADVIECAFKAGARFDGWTDHFDFKKWEQAFARSGVEKEKYIKRIDVNQKLPWDFIEIGVKKEFLIKELEKAENRESTKSCDTSKCRVCGACK</sequence>
<dbReference type="InterPro" id="IPR006638">
    <property type="entry name" value="Elp3/MiaA/NifB-like_rSAM"/>
</dbReference>
<dbReference type="PANTHER" id="PTHR42731">
    <property type="entry name" value="SLL1084 PROTEIN"/>
    <property type="match status" value="1"/>
</dbReference>
<accession>A0A2N5ZMP7</accession>
<dbReference type="PANTHER" id="PTHR42731:SF1">
    <property type="entry name" value="RADICAL SAM DOMAIN PROTEIN"/>
    <property type="match status" value="1"/>
</dbReference>
<organism evidence="2 3">
    <name type="scientific">Muiribacterium halophilum</name>
    <dbReference type="NCBI Taxonomy" id="2053465"/>
    <lineage>
        <taxon>Bacteria</taxon>
        <taxon>Candidatus Muiribacteriota</taxon>
        <taxon>Candidatus Muiribacteriia</taxon>
        <taxon>Candidatus Muiribacteriales</taxon>
        <taxon>Candidatus Muiribacteriaceae</taxon>
        <taxon>Candidatus Muiribacterium</taxon>
    </lineage>
</organism>
<proteinExistence type="predicted"/>
<dbReference type="AlphaFoldDB" id="A0A2N5ZMP7"/>
<dbReference type="InterPro" id="IPR023404">
    <property type="entry name" value="rSAM_horseshoe"/>
</dbReference>
<dbReference type="InterPro" id="IPR058240">
    <property type="entry name" value="rSAM_sf"/>
</dbReference>
<dbReference type="InterPro" id="IPR023862">
    <property type="entry name" value="CHP03960_rSAM"/>
</dbReference>
<gene>
    <name evidence="2" type="ORF">C0601_00655</name>
</gene>
<dbReference type="EMBL" id="PKTG01000015">
    <property type="protein sequence ID" value="PLX19902.1"/>
    <property type="molecule type" value="Genomic_DNA"/>
</dbReference>
<evidence type="ECO:0000259" key="1">
    <source>
        <dbReference type="PROSITE" id="PS51918"/>
    </source>
</evidence>
<evidence type="ECO:0000313" key="2">
    <source>
        <dbReference type="EMBL" id="PLX19902.1"/>
    </source>
</evidence>
<dbReference type="PROSITE" id="PS51918">
    <property type="entry name" value="RADICAL_SAM"/>
    <property type="match status" value="1"/>
</dbReference>
<feature type="domain" description="Radical SAM core" evidence="1">
    <location>
        <begin position="234"/>
        <end position="472"/>
    </location>
</feature>
<dbReference type="SFLD" id="SFLDG01082">
    <property type="entry name" value="B12-binding_domain_containing"/>
    <property type="match status" value="1"/>
</dbReference>
<dbReference type="NCBIfam" id="TIGR03960">
    <property type="entry name" value="rSAM_fuse_unch"/>
    <property type="match status" value="1"/>
</dbReference>
<reference evidence="2 3" key="1">
    <citation type="submission" date="2017-11" db="EMBL/GenBank/DDBJ databases">
        <title>Genome-resolved metagenomics identifies genetic mobility, metabolic interactions, and unexpected diversity in perchlorate-reducing communities.</title>
        <authorList>
            <person name="Barnum T.P."/>
            <person name="Figueroa I.A."/>
            <person name="Carlstrom C.I."/>
            <person name="Lucas L.N."/>
            <person name="Engelbrektson A.L."/>
            <person name="Coates J.D."/>
        </authorList>
    </citation>
    <scope>NUCLEOTIDE SEQUENCE [LARGE SCALE GENOMIC DNA]</scope>
    <source>
        <strain evidence="2">BM706</strain>
    </source>
</reference>
<dbReference type="GO" id="GO:0051536">
    <property type="term" value="F:iron-sulfur cluster binding"/>
    <property type="evidence" value="ECO:0007669"/>
    <property type="project" value="InterPro"/>
</dbReference>
<dbReference type="SFLD" id="SFLDS00029">
    <property type="entry name" value="Radical_SAM"/>
    <property type="match status" value="1"/>
</dbReference>
<dbReference type="CDD" id="cd01335">
    <property type="entry name" value="Radical_SAM"/>
    <property type="match status" value="1"/>
</dbReference>
<dbReference type="SUPFAM" id="SSF102114">
    <property type="entry name" value="Radical SAM enzymes"/>
    <property type="match status" value="1"/>
</dbReference>